<name>A0A1F7YX59_9BACT</name>
<protein>
    <recommendedName>
        <fullName evidence="4">DUF1648 domain-containing protein</fullName>
    </recommendedName>
</protein>
<feature type="transmembrane region" description="Helical" evidence="1">
    <location>
        <begin position="59"/>
        <end position="79"/>
    </location>
</feature>
<dbReference type="AlphaFoldDB" id="A0A1F7YX59"/>
<evidence type="ECO:0000256" key="1">
    <source>
        <dbReference type="SAM" id="Phobius"/>
    </source>
</evidence>
<reference evidence="2 3" key="1">
    <citation type="journal article" date="2016" name="Nat. Commun.">
        <title>Thousands of microbial genomes shed light on interconnected biogeochemical processes in an aquifer system.</title>
        <authorList>
            <person name="Anantharaman K."/>
            <person name="Brown C.T."/>
            <person name="Hug L.A."/>
            <person name="Sharon I."/>
            <person name="Castelle C.J."/>
            <person name="Probst A.J."/>
            <person name="Thomas B.C."/>
            <person name="Singh A."/>
            <person name="Wilkins M.J."/>
            <person name="Karaoz U."/>
            <person name="Brodie E.L."/>
            <person name="Williams K.H."/>
            <person name="Hubbard S.S."/>
            <person name="Banfield J.F."/>
        </authorList>
    </citation>
    <scope>NUCLEOTIDE SEQUENCE [LARGE SCALE GENOMIC DNA]</scope>
</reference>
<evidence type="ECO:0000313" key="3">
    <source>
        <dbReference type="Proteomes" id="UP000178870"/>
    </source>
</evidence>
<proteinExistence type="predicted"/>
<comment type="caution">
    <text evidence="2">The sequence shown here is derived from an EMBL/GenBank/DDBJ whole genome shotgun (WGS) entry which is preliminary data.</text>
</comment>
<dbReference type="Proteomes" id="UP000178870">
    <property type="component" value="Unassembled WGS sequence"/>
</dbReference>
<sequence length="117" mass="12373">MKLSYQQIVASMPLANWSLFLLAVNLLTILAITFAKTALPPVLPLFYGNPYGAEQLAPSANLVMPSASALSICVSSIIIGKVLGDDFLKKVLFGGMATATVLALVTTLKIVFLVGNF</sequence>
<keyword evidence="1" id="KW-0812">Transmembrane</keyword>
<gene>
    <name evidence="2" type="ORF">A2803_01135</name>
</gene>
<evidence type="ECO:0008006" key="4">
    <source>
        <dbReference type="Google" id="ProtNLM"/>
    </source>
</evidence>
<keyword evidence="1" id="KW-1133">Transmembrane helix</keyword>
<evidence type="ECO:0000313" key="2">
    <source>
        <dbReference type="EMBL" id="OGM31871.1"/>
    </source>
</evidence>
<accession>A0A1F7YX59</accession>
<keyword evidence="1" id="KW-0472">Membrane</keyword>
<organism evidence="2 3">
    <name type="scientific">Candidatus Woesebacteria bacterium RIFCSPHIGHO2_01_FULL_44_21</name>
    <dbReference type="NCBI Taxonomy" id="1802503"/>
    <lineage>
        <taxon>Bacteria</taxon>
        <taxon>Candidatus Woeseibacteriota</taxon>
    </lineage>
</organism>
<dbReference type="EMBL" id="MGGP01000020">
    <property type="protein sequence ID" value="OGM31871.1"/>
    <property type="molecule type" value="Genomic_DNA"/>
</dbReference>
<feature type="transmembrane region" description="Helical" evidence="1">
    <location>
        <begin position="91"/>
        <end position="114"/>
    </location>
</feature>